<dbReference type="InterPro" id="IPR029756">
    <property type="entry name" value="MTH1187/YkoF-like"/>
</dbReference>
<sequence length="84" mass="9370">MKLTAEMSLYPLQENYIPIIRTFIEDAAKKSGVTLVSNAMSTQVCGDWATVIELVDQCLRASTERFGKQVLVCKFIPGELEISE</sequence>
<keyword evidence="3" id="KW-1185">Reference proteome</keyword>
<dbReference type="Gene3D" id="3.30.70.930">
    <property type="match status" value="1"/>
</dbReference>
<evidence type="ECO:0000259" key="1">
    <source>
        <dbReference type="Pfam" id="PF07615"/>
    </source>
</evidence>
<evidence type="ECO:0000313" key="2">
    <source>
        <dbReference type="EMBL" id="MCX2972236.1"/>
    </source>
</evidence>
<dbReference type="Proteomes" id="UP001143307">
    <property type="component" value="Unassembled WGS sequence"/>
</dbReference>
<name>A0ABT3SQJ0_9GAMM</name>
<gene>
    <name evidence="2" type="ORF">EYC87_01375</name>
</gene>
<accession>A0ABT3SQJ0</accession>
<dbReference type="RefSeq" id="WP_279251276.1">
    <property type="nucleotide sequence ID" value="NZ_SHNP01000001.1"/>
</dbReference>
<dbReference type="SUPFAM" id="SSF89957">
    <property type="entry name" value="MTH1187/YkoF-like"/>
    <property type="match status" value="1"/>
</dbReference>
<evidence type="ECO:0000313" key="3">
    <source>
        <dbReference type="Proteomes" id="UP001143307"/>
    </source>
</evidence>
<proteinExistence type="predicted"/>
<dbReference type="Pfam" id="PF07615">
    <property type="entry name" value="Ykof"/>
    <property type="match status" value="1"/>
</dbReference>
<feature type="domain" description="Thiamin/hydroxymethyl pyrimidine-binding YkoF putative" evidence="1">
    <location>
        <begin position="5"/>
        <end position="64"/>
    </location>
</feature>
<protein>
    <recommendedName>
        <fullName evidence="1">Thiamin/hydroxymethyl pyrimidine-binding YkoF putative domain-containing protein</fullName>
    </recommendedName>
</protein>
<reference evidence="2" key="1">
    <citation type="submission" date="2019-02" db="EMBL/GenBank/DDBJ databases">
        <authorList>
            <person name="Li S.-H."/>
        </authorList>
    </citation>
    <scope>NUCLEOTIDE SEQUENCE</scope>
    <source>
        <strain evidence="2">IMCC8485</strain>
    </source>
</reference>
<dbReference type="InterPro" id="IPR011522">
    <property type="entry name" value="Thiamin/HMP-bd_put_YkoF"/>
</dbReference>
<organism evidence="2 3">
    <name type="scientific">Candidatus Seongchinamella marina</name>
    <dbReference type="NCBI Taxonomy" id="2518990"/>
    <lineage>
        <taxon>Bacteria</taxon>
        <taxon>Pseudomonadati</taxon>
        <taxon>Pseudomonadota</taxon>
        <taxon>Gammaproteobacteria</taxon>
        <taxon>Cellvibrionales</taxon>
        <taxon>Halieaceae</taxon>
        <taxon>Seongchinamella</taxon>
    </lineage>
</organism>
<comment type="caution">
    <text evidence="2">The sequence shown here is derived from an EMBL/GenBank/DDBJ whole genome shotgun (WGS) entry which is preliminary data.</text>
</comment>
<dbReference type="EMBL" id="SHNP01000001">
    <property type="protein sequence ID" value="MCX2972236.1"/>
    <property type="molecule type" value="Genomic_DNA"/>
</dbReference>